<dbReference type="Proteomes" id="UP000678499">
    <property type="component" value="Unassembled WGS sequence"/>
</dbReference>
<dbReference type="OrthoDB" id="3363059at2759"/>
<dbReference type="CDD" id="cd18791">
    <property type="entry name" value="SF2_C_RHA"/>
    <property type="match status" value="1"/>
</dbReference>
<accession>A0A7R9GG66</accession>
<organism evidence="8">
    <name type="scientific">Notodromas monacha</name>
    <dbReference type="NCBI Taxonomy" id="399045"/>
    <lineage>
        <taxon>Eukaryota</taxon>
        <taxon>Metazoa</taxon>
        <taxon>Ecdysozoa</taxon>
        <taxon>Arthropoda</taxon>
        <taxon>Crustacea</taxon>
        <taxon>Oligostraca</taxon>
        <taxon>Ostracoda</taxon>
        <taxon>Podocopa</taxon>
        <taxon>Podocopida</taxon>
        <taxon>Cypridocopina</taxon>
        <taxon>Cypridoidea</taxon>
        <taxon>Cyprididae</taxon>
        <taxon>Notodromas</taxon>
    </lineage>
</organism>
<dbReference type="FunFam" id="3.40.50.300:FF:000725">
    <property type="entry name" value="probable ATP-dependent RNA helicase DHX34"/>
    <property type="match status" value="1"/>
</dbReference>
<keyword evidence="2" id="KW-0378">Hydrolase</keyword>
<dbReference type="InterPro" id="IPR027417">
    <property type="entry name" value="P-loop_NTPase"/>
</dbReference>
<dbReference type="GO" id="GO:0004386">
    <property type="term" value="F:helicase activity"/>
    <property type="evidence" value="ECO:0007669"/>
    <property type="project" value="UniProtKB-KW"/>
</dbReference>
<evidence type="ECO:0000256" key="5">
    <source>
        <dbReference type="SAM" id="MobiDB-lite"/>
    </source>
</evidence>
<feature type="domain" description="Helicase C-terminal" evidence="7">
    <location>
        <begin position="339"/>
        <end position="507"/>
    </location>
</feature>
<dbReference type="AlphaFoldDB" id="A0A7R9GG66"/>
<dbReference type="InterPro" id="IPR011709">
    <property type="entry name" value="DEAD-box_helicase_OB_fold"/>
</dbReference>
<dbReference type="PROSITE" id="PS51192">
    <property type="entry name" value="HELICASE_ATP_BIND_1"/>
    <property type="match status" value="1"/>
</dbReference>
<evidence type="ECO:0000256" key="1">
    <source>
        <dbReference type="ARBA" id="ARBA00022741"/>
    </source>
</evidence>
<evidence type="ECO:0000313" key="8">
    <source>
        <dbReference type="EMBL" id="CAD7279494.1"/>
    </source>
</evidence>
<dbReference type="PANTHER" id="PTHR18934:SF221">
    <property type="entry name" value="ATP-DEPENDENT RNA HELICASE DHX34-RELATED"/>
    <property type="match status" value="1"/>
</dbReference>
<evidence type="ECO:0008006" key="10">
    <source>
        <dbReference type="Google" id="ProtNLM"/>
    </source>
</evidence>
<reference evidence="8" key="1">
    <citation type="submission" date="2020-11" db="EMBL/GenBank/DDBJ databases">
        <authorList>
            <person name="Tran Van P."/>
        </authorList>
    </citation>
    <scope>NUCLEOTIDE SEQUENCE</scope>
</reference>
<evidence type="ECO:0000256" key="2">
    <source>
        <dbReference type="ARBA" id="ARBA00022801"/>
    </source>
</evidence>
<dbReference type="Pfam" id="PF07717">
    <property type="entry name" value="OB_NTP_bind"/>
    <property type="match status" value="1"/>
</dbReference>
<evidence type="ECO:0000256" key="3">
    <source>
        <dbReference type="ARBA" id="ARBA00022806"/>
    </source>
</evidence>
<evidence type="ECO:0000256" key="4">
    <source>
        <dbReference type="ARBA" id="ARBA00022840"/>
    </source>
</evidence>
<dbReference type="SUPFAM" id="SSF52540">
    <property type="entry name" value="P-loop containing nucleoside triphosphate hydrolases"/>
    <property type="match status" value="1"/>
</dbReference>
<protein>
    <recommendedName>
        <fullName evidence="10">RNA helicase</fullName>
    </recommendedName>
</protein>
<dbReference type="GO" id="GO:0005524">
    <property type="term" value="F:ATP binding"/>
    <property type="evidence" value="ECO:0007669"/>
    <property type="project" value="UniProtKB-KW"/>
</dbReference>
<dbReference type="InterPro" id="IPR001650">
    <property type="entry name" value="Helicase_C-like"/>
</dbReference>
<dbReference type="PANTHER" id="PTHR18934">
    <property type="entry name" value="ATP-DEPENDENT RNA HELICASE"/>
    <property type="match status" value="1"/>
</dbReference>
<dbReference type="GO" id="GO:0003723">
    <property type="term" value="F:RNA binding"/>
    <property type="evidence" value="ECO:0007669"/>
    <property type="project" value="TreeGrafter"/>
</dbReference>
<sequence>MAFDFSKYRRDFDTAFFTDNSAIRFGSEEHKDFWVFCEKLYKLKSRTLAGRSRSKGDLNPNHLVCVECIASSSGRKWVVEDAITRMPFRDPDSSKPPVPVERLKEFAEIIAKFLDFMQKEKFRKLRKLREAQKNLPIAEHESDIVNYVKNFPVVLIAGDTGCGKSTQVPQYLLKAGFSRIACTQPRRIACISLCQRVAYETLNQYGDEVGYQVRFERAKTKATRIVFLTEGLLLRQIVGDPTLTQYDVIVLDEVHERHLQGDFLLGILKCLMYKRKDLKIVLMSATINSEMFTDYFFNLTPIVQVPGRLYPIEVVYWPVVSEEKAGRISPSPYIRILHMIDEKYPAEERGDVLIFLSGMAEITAIADAAKEYAQKTNRWIILQLHSSLSIEEQDRAFDIAPDGVRKCVISTNIAETSVTIDGIRFVVDSGKVKEMTFDPTTRTEKLKECMISRASAEQRKGRAGRTGPGICYRLYTREEFESMTDFSAPEIMRTSLDSLVLQMVSMGVKEPLSFPFIQKPDSSRLKLAMESLISHGAVEPNGTVTTVGGLLAMLPVDIMVGKLLINGCVFERLDKVLSIASVLTVQNPLTNKSYRDPDCVSARKALMSDQGDPFMLLNMYSAWLAEKNKTGTGSSSRERSSTTRSWCKRRGIEEQRMYEVTKMRDQFMQIVKESEFLDQAAPKQETAAQRRIRIGERSMLHQWMREFKRKRGLGGEGRKRKVLKARDGEVASDDEETSGKSGNIHEAKDVEFRMRRNAAEIKNIIEHDKVDSFQDMVFMKAILTASIYPQWAIADPHNNYKAGTEQMYHTKDKPFVTLHPMGMLANNPEVLRVGSCEPTVAGFPPGSQISNKHELLLYLSMMETTRPFLMNTARIPAAQSLFLFALNTDVDHNFSRYVFDGWLEVRFTNPLEGMQLLIVASEVRVRWKKLLDLKIMSAGRNNVNRKEYSRNEKIFVNGLVQIYLNDSTYSLRRLLAADAKTMYYGHDGTSSSSHLPEMPDDLNEPEFDSIKGGWKLSDHVTYDCLTYDALSSALPEDGLLCPCCDDFNEDHPYLMYRHIEYCCKERIDQTDLDLGERTRRSGSSDSDEDGTSSATALLRKRKFQGGERKDV</sequence>
<dbReference type="InterPro" id="IPR011545">
    <property type="entry name" value="DEAD/DEAH_box_helicase_dom"/>
</dbReference>
<dbReference type="Pfam" id="PF00270">
    <property type="entry name" value="DEAD"/>
    <property type="match status" value="1"/>
</dbReference>
<dbReference type="Gene3D" id="1.20.120.1080">
    <property type="match status" value="1"/>
</dbReference>
<feature type="region of interest" description="Disordered" evidence="5">
    <location>
        <begin position="1074"/>
        <end position="1111"/>
    </location>
</feature>
<feature type="region of interest" description="Disordered" evidence="5">
    <location>
        <begin position="715"/>
        <end position="744"/>
    </location>
</feature>
<dbReference type="SMART" id="SM00847">
    <property type="entry name" value="HA2"/>
    <property type="match status" value="1"/>
</dbReference>
<feature type="domain" description="Helicase ATP-binding" evidence="6">
    <location>
        <begin position="145"/>
        <end position="305"/>
    </location>
</feature>
<dbReference type="InterPro" id="IPR007502">
    <property type="entry name" value="Helicase-assoc_dom"/>
</dbReference>
<dbReference type="EMBL" id="OA883693">
    <property type="protein sequence ID" value="CAD7279494.1"/>
    <property type="molecule type" value="Genomic_DNA"/>
</dbReference>
<dbReference type="FunFam" id="3.40.50.300:FF:004714">
    <property type="entry name" value="DEAD/DEAH box helicase"/>
    <property type="match status" value="1"/>
</dbReference>
<evidence type="ECO:0000259" key="7">
    <source>
        <dbReference type="PROSITE" id="PS51194"/>
    </source>
</evidence>
<keyword evidence="3" id="KW-0347">Helicase</keyword>
<dbReference type="Gene3D" id="3.40.50.300">
    <property type="entry name" value="P-loop containing nucleotide triphosphate hydrolases"/>
    <property type="match status" value="2"/>
</dbReference>
<dbReference type="EMBL" id="CAJPEX010001656">
    <property type="protein sequence ID" value="CAG0919646.1"/>
    <property type="molecule type" value="Genomic_DNA"/>
</dbReference>
<dbReference type="GO" id="GO:0016787">
    <property type="term" value="F:hydrolase activity"/>
    <property type="evidence" value="ECO:0007669"/>
    <property type="project" value="UniProtKB-KW"/>
</dbReference>
<keyword evidence="9" id="KW-1185">Reference proteome</keyword>
<dbReference type="PROSITE" id="PS51194">
    <property type="entry name" value="HELICASE_CTER"/>
    <property type="match status" value="1"/>
</dbReference>
<keyword evidence="4" id="KW-0067">ATP-binding</keyword>
<gene>
    <name evidence="8" type="ORF">NMOB1V02_LOCUS7166</name>
</gene>
<keyword evidence="1" id="KW-0547">Nucleotide-binding</keyword>
<name>A0A7R9GG66_9CRUS</name>
<dbReference type="CDD" id="cd17979">
    <property type="entry name" value="DEXHc_DHX34"/>
    <property type="match status" value="1"/>
</dbReference>
<evidence type="ECO:0000313" key="9">
    <source>
        <dbReference type="Proteomes" id="UP000678499"/>
    </source>
</evidence>
<evidence type="ECO:0000259" key="6">
    <source>
        <dbReference type="PROSITE" id="PS51192"/>
    </source>
</evidence>
<dbReference type="Pfam" id="PF00271">
    <property type="entry name" value="Helicase_C"/>
    <property type="match status" value="1"/>
</dbReference>
<proteinExistence type="predicted"/>
<dbReference type="InterPro" id="IPR014001">
    <property type="entry name" value="Helicase_ATP-bd"/>
</dbReference>
<dbReference type="SMART" id="SM00490">
    <property type="entry name" value="HELICc"/>
    <property type="match status" value="1"/>
</dbReference>
<dbReference type="SMART" id="SM00487">
    <property type="entry name" value="DEXDc"/>
    <property type="match status" value="1"/>
</dbReference>